<proteinExistence type="predicted"/>
<name>A0A645CPB5_9ZZZZ</name>
<evidence type="ECO:0000313" key="1">
    <source>
        <dbReference type="EMBL" id="MPM78602.1"/>
    </source>
</evidence>
<organism evidence="1">
    <name type="scientific">bioreactor metagenome</name>
    <dbReference type="NCBI Taxonomy" id="1076179"/>
    <lineage>
        <taxon>unclassified sequences</taxon>
        <taxon>metagenomes</taxon>
        <taxon>ecological metagenomes</taxon>
    </lineage>
</organism>
<accession>A0A645CPB5</accession>
<protein>
    <submittedName>
        <fullName evidence="1">Uncharacterized protein</fullName>
    </submittedName>
</protein>
<sequence>MVAVDERPFHLHAGFAVFSQAELNNACLPGLFKQLDHTHAADAHALGGLLLGDAFEVVVPRCLRHQHLFVIVHAPSISQNICVSHG</sequence>
<gene>
    <name evidence="1" type="ORF">SDC9_125613</name>
</gene>
<reference evidence="1" key="1">
    <citation type="submission" date="2019-08" db="EMBL/GenBank/DDBJ databases">
        <authorList>
            <person name="Kucharzyk K."/>
            <person name="Murdoch R.W."/>
            <person name="Higgins S."/>
            <person name="Loffler F."/>
        </authorList>
    </citation>
    <scope>NUCLEOTIDE SEQUENCE</scope>
</reference>
<dbReference type="AlphaFoldDB" id="A0A645CPB5"/>
<dbReference type="EMBL" id="VSSQ01028760">
    <property type="protein sequence ID" value="MPM78602.1"/>
    <property type="molecule type" value="Genomic_DNA"/>
</dbReference>
<comment type="caution">
    <text evidence="1">The sequence shown here is derived from an EMBL/GenBank/DDBJ whole genome shotgun (WGS) entry which is preliminary data.</text>
</comment>